<dbReference type="PRINTS" id="PR00412">
    <property type="entry name" value="EPOXHYDRLASE"/>
</dbReference>
<dbReference type="Gene3D" id="3.40.50.1820">
    <property type="entry name" value="alpha/beta hydrolase"/>
    <property type="match status" value="1"/>
</dbReference>
<dbReference type="InterPro" id="IPR000073">
    <property type="entry name" value="AB_hydrolase_1"/>
</dbReference>
<dbReference type="RefSeq" id="WP_237445251.1">
    <property type="nucleotide sequence ID" value="NZ_CAKLPX010000003.1"/>
</dbReference>
<keyword evidence="2" id="KW-0378">Hydrolase</keyword>
<reference evidence="2" key="1">
    <citation type="submission" date="2021-12" db="EMBL/GenBank/DDBJ databases">
        <authorList>
            <person name="Rodrigo-Torres L."/>
            <person name="Arahal R. D."/>
            <person name="Lucena T."/>
        </authorList>
    </citation>
    <scope>NUCLEOTIDE SEQUENCE</scope>
    <source>
        <strain evidence="2">CECT 8267</strain>
    </source>
</reference>
<name>A0ABM9AHU6_9GAMM</name>
<dbReference type="PRINTS" id="PR00111">
    <property type="entry name" value="ABHYDROLASE"/>
</dbReference>
<evidence type="ECO:0000313" key="3">
    <source>
        <dbReference type="Proteomes" id="UP000838100"/>
    </source>
</evidence>
<dbReference type="Proteomes" id="UP000838100">
    <property type="component" value="Unassembled WGS sequence"/>
</dbReference>
<dbReference type="InterPro" id="IPR000639">
    <property type="entry name" value="Epox_hydrolase-like"/>
</dbReference>
<dbReference type="GO" id="GO:0016787">
    <property type="term" value="F:hydrolase activity"/>
    <property type="evidence" value="ECO:0007669"/>
    <property type="project" value="UniProtKB-KW"/>
</dbReference>
<protein>
    <submittedName>
        <fullName evidence="2">2-hydroxy-6-oxo-6-phenylhexa-2,4-dienoate hydrolase</fullName>
        <ecNumber evidence="2">3.7.1.8</ecNumber>
    </submittedName>
</protein>
<dbReference type="Pfam" id="PF00561">
    <property type="entry name" value="Abhydrolase_1"/>
    <property type="match status" value="1"/>
</dbReference>
<dbReference type="EMBL" id="CAKLPX010000003">
    <property type="protein sequence ID" value="CAH0992569.1"/>
    <property type="molecule type" value="Genomic_DNA"/>
</dbReference>
<proteinExistence type="predicted"/>
<dbReference type="SUPFAM" id="SSF53474">
    <property type="entry name" value="alpha/beta-Hydrolases"/>
    <property type="match status" value="1"/>
</dbReference>
<accession>A0ABM9AHU6</accession>
<dbReference type="PANTHER" id="PTHR46438:SF11">
    <property type="entry name" value="LIPASE-RELATED"/>
    <property type="match status" value="1"/>
</dbReference>
<dbReference type="InterPro" id="IPR029058">
    <property type="entry name" value="AB_hydrolase_fold"/>
</dbReference>
<evidence type="ECO:0000259" key="1">
    <source>
        <dbReference type="Pfam" id="PF00561"/>
    </source>
</evidence>
<feature type="domain" description="AB hydrolase-1" evidence="1">
    <location>
        <begin position="30"/>
        <end position="180"/>
    </location>
</feature>
<organism evidence="2 3">
    <name type="scientific">Sinobacterium norvegicum</name>
    <dbReference type="NCBI Taxonomy" id="1641715"/>
    <lineage>
        <taxon>Bacteria</taxon>
        <taxon>Pseudomonadati</taxon>
        <taxon>Pseudomonadota</taxon>
        <taxon>Gammaproteobacteria</taxon>
        <taxon>Cellvibrionales</taxon>
        <taxon>Spongiibacteraceae</taxon>
        <taxon>Sinobacterium</taxon>
    </lineage>
</organism>
<keyword evidence="3" id="KW-1185">Reference proteome</keyword>
<sequence length="277" mass="31046">MSAKDYLPEGSYCDLANGQRIHYQDIGSGPVVVFLHGSGSGASGHSNFKMNYNWLAEQGYRVIVPDLIGYGFSDKPEDVDYHIDFFVQCVRQNLEAIGVDQCSLVGNSLGGAIALKFALDYPASVVKMLLMAPGGIEEQPDYFTMPGMQVMRETFMSPDPITPAVMKNFISKALVYQQSVVTDDLVQERWEVMQTQNQQVIKTMVVPNMEDRLGEIRCPVLGLWGANEMMMPERGFMTLAKGIKNIKMTMVSECGHWVMVEHAEYFNRALLDFLQND</sequence>
<dbReference type="EC" id="3.7.1.8" evidence="2"/>
<dbReference type="PANTHER" id="PTHR46438">
    <property type="entry name" value="ALPHA/BETA-HYDROLASES SUPERFAMILY PROTEIN"/>
    <property type="match status" value="1"/>
</dbReference>
<gene>
    <name evidence="2" type="primary">bphD</name>
    <name evidence="2" type="ORF">SIN8267_02702</name>
</gene>
<comment type="caution">
    <text evidence="2">The sequence shown here is derived from an EMBL/GenBank/DDBJ whole genome shotgun (WGS) entry which is preliminary data.</text>
</comment>
<evidence type="ECO:0000313" key="2">
    <source>
        <dbReference type="EMBL" id="CAH0992569.1"/>
    </source>
</evidence>